<dbReference type="Proteomes" id="UP000199696">
    <property type="component" value="Unassembled WGS sequence"/>
</dbReference>
<dbReference type="STRING" id="227316.GA0070604_3619"/>
<protein>
    <submittedName>
        <fullName evidence="3">DNA-binding transcriptional regulator, MerR family</fullName>
    </submittedName>
</protein>
<gene>
    <name evidence="3" type="ORF">GA0070604_3619</name>
</gene>
<keyword evidence="1 3" id="KW-0238">DNA-binding</keyword>
<dbReference type="SUPFAM" id="SSF46955">
    <property type="entry name" value="Putative DNA-binding domain"/>
    <property type="match status" value="1"/>
</dbReference>
<accession>A0A1C6UTT5</accession>
<dbReference type="InterPro" id="IPR009061">
    <property type="entry name" value="DNA-bd_dom_put_sf"/>
</dbReference>
<feature type="domain" description="HTH merR-type" evidence="2">
    <location>
        <begin position="1"/>
        <end position="71"/>
    </location>
</feature>
<evidence type="ECO:0000256" key="1">
    <source>
        <dbReference type="ARBA" id="ARBA00023125"/>
    </source>
</evidence>
<evidence type="ECO:0000313" key="3">
    <source>
        <dbReference type="EMBL" id="SCL57411.1"/>
    </source>
</evidence>
<dbReference type="EMBL" id="FMHY01000002">
    <property type="protein sequence ID" value="SCL57411.1"/>
    <property type="molecule type" value="Genomic_DNA"/>
</dbReference>
<dbReference type="SMART" id="SM00422">
    <property type="entry name" value="HTH_MERR"/>
    <property type="match status" value="1"/>
</dbReference>
<reference evidence="4" key="1">
    <citation type="submission" date="2016-06" db="EMBL/GenBank/DDBJ databases">
        <authorList>
            <person name="Varghese N."/>
            <person name="Submissions Spin"/>
        </authorList>
    </citation>
    <scope>NUCLEOTIDE SEQUENCE [LARGE SCALE GENOMIC DNA]</scope>
    <source>
        <strain evidence="4">DSM 44814</strain>
    </source>
</reference>
<dbReference type="AlphaFoldDB" id="A0A1C6UTT5"/>
<dbReference type="Gene3D" id="1.10.1660.10">
    <property type="match status" value="1"/>
</dbReference>
<dbReference type="GO" id="GO:0003677">
    <property type="term" value="F:DNA binding"/>
    <property type="evidence" value="ECO:0007669"/>
    <property type="project" value="UniProtKB-KW"/>
</dbReference>
<dbReference type="GO" id="GO:0003700">
    <property type="term" value="F:DNA-binding transcription factor activity"/>
    <property type="evidence" value="ECO:0007669"/>
    <property type="project" value="InterPro"/>
</dbReference>
<sequence>MKIVELSRRAELPVPTIKFYLREGLLPPGRSAPGGRHLSYDERHLSRLILIRTLTAVGRLSLASVREVLHAVDSRGLPIAGLCAVINDALFAEDSGLLAMPERQGAAARIDSFIDVLGWRVADDSPGRHTLARVLTALERLTGDADVSAFTPYAEAAMCLTNLEVASLSSSVETNGDRATLIARVVLLEAAMAALRRMAREHLIQSADPVCAERA</sequence>
<dbReference type="PANTHER" id="PTHR30204:SF93">
    <property type="entry name" value="HTH MERR-TYPE DOMAIN-CONTAINING PROTEIN"/>
    <property type="match status" value="1"/>
</dbReference>
<dbReference type="InterPro" id="IPR047057">
    <property type="entry name" value="MerR_fam"/>
</dbReference>
<evidence type="ECO:0000313" key="4">
    <source>
        <dbReference type="Proteomes" id="UP000199696"/>
    </source>
</evidence>
<organism evidence="3 4">
    <name type="scientific">Micromonospora eburnea</name>
    <dbReference type="NCBI Taxonomy" id="227316"/>
    <lineage>
        <taxon>Bacteria</taxon>
        <taxon>Bacillati</taxon>
        <taxon>Actinomycetota</taxon>
        <taxon>Actinomycetes</taxon>
        <taxon>Micromonosporales</taxon>
        <taxon>Micromonosporaceae</taxon>
        <taxon>Micromonospora</taxon>
    </lineage>
</organism>
<evidence type="ECO:0000259" key="2">
    <source>
        <dbReference type="PROSITE" id="PS50937"/>
    </source>
</evidence>
<dbReference type="InterPro" id="IPR000551">
    <property type="entry name" value="MerR-type_HTH_dom"/>
</dbReference>
<dbReference type="Pfam" id="PF13411">
    <property type="entry name" value="MerR_1"/>
    <property type="match status" value="1"/>
</dbReference>
<keyword evidence="4" id="KW-1185">Reference proteome</keyword>
<dbReference type="PROSITE" id="PS50937">
    <property type="entry name" value="HTH_MERR_2"/>
    <property type="match status" value="1"/>
</dbReference>
<proteinExistence type="predicted"/>
<dbReference type="OrthoDB" id="5242095at2"/>
<name>A0A1C6UTT5_9ACTN</name>
<dbReference type="PANTHER" id="PTHR30204">
    <property type="entry name" value="REDOX-CYCLING DRUG-SENSING TRANSCRIPTIONAL ACTIVATOR SOXR"/>
    <property type="match status" value="1"/>
</dbReference>